<dbReference type="GO" id="GO:0004674">
    <property type="term" value="F:protein serine/threonine kinase activity"/>
    <property type="evidence" value="ECO:0007669"/>
    <property type="project" value="UniProtKB-KW"/>
</dbReference>
<feature type="region of interest" description="Disordered" evidence="12">
    <location>
        <begin position="278"/>
        <end position="304"/>
    </location>
</feature>
<keyword evidence="5 13" id="KW-0808">Transferase</keyword>
<proteinExistence type="predicted"/>
<dbReference type="SMART" id="SM00220">
    <property type="entry name" value="S_TKc"/>
    <property type="match status" value="1"/>
</dbReference>
<keyword evidence="8" id="KW-0418">Kinase</keyword>
<evidence type="ECO:0000313" key="14">
    <source>
        <dbReference type="Proteomes" id="UP000006265"/>
    </source>
</evidence>
<dbReference type="InterPro" id="IPR011009">
    <property type="entry name" value="Kinase-like_dom_sf"/>
</dbReference>
<dbReference type="GO" id="GO:0080090">
    <property type="term" value="P:regulation of primary metabolic process"/>
    <property type="evidence" value="ECO:0007669"/>
    <property type="project" value="UniProtKB-ARBA"/>
</dbReference>
<dbReference type="PROSITE" id="PS00108">
    <property type="entry name" value="PROTEIN_KINASE_ST"/>
    <property type="match status" value="1"/>
</dbReference>
<evidence type="ECO:0000256" key="7">
    <source>
        <dbReference type="ARBA" id="ARBA00022741"/>
    </source>
</evidence>
<protein>
    <recommendedName>
        <fullName evidence="2">non-specific serine/threonine protein kinase</fullName>
        <ecNumber evidence="2">2.7.11.1</ecNumber>
    </recommendedName>
</protein>
<dbReference type="GO" id="GO:0005524">
    <property type="term" value="F:ATP binding"/>
    <property type="evidence" value="ECO:0007669"/>
    <property type="project" value="UniProtKB-UniRule"/>
</dbReference>
<dbReference type="InterPro" id="IPR000719">
    <property type="entry name" value="Prot_kinase_dom"/>
</dbReference>
<dbReference type="EMBL" id="AMRA01000024">
    <property type="protein sequence ID" value="EKF25074.1"/>
    <property type="molecule type" value="Genomic_DNA"/>
</dbReference>
<evidence type="ECO:0000256" key="10">
    <source>
        <dbReference type="ARBA" id="ARBA00022989"/>
    </source>
</evidence>
<dbReference type="GO" id="GO:0005886">
    <property type="term" value="C:plasma membrane"/>
    <property type="evidence" value="ECO:0007669"/>
    <property type="project" value="UniProtKB-SubCell"/>
</dbReference>
<dbReference type="InterPro" id="IPR008271">
    <property type="entry name" value="Ser/Thr_kinase_AS"/>
</dbReference>
<dbReference type="EC" id="2.7.11.1" evidence="2"/>
<evidence type="ECO:0000256" key="12">
    <source>
        <dbReference type="SAM" id="MobiDB-lite"/>
    </source>
</evidence>
<accession>K5BKL5</accession>
<evidence type="ECO:0000256" key="11">
    <source>
        <dbReference type="ARBA" id="ARBA00023136"/>
    </source>
</evidence>
<dbReference type="PATRIC" id="fig|1122247.3.peg.913"/>
<sequence length="495" mass="52882">MASGDERVGRMFGNYRITAVLGRGGMGDVYRAEDTRKGRTVALKILSDRFWRDERFRTRFERESRAAAVLQEPHVIPIHDWGEIDGHPYIDMRLVDGRTLHDLLRTGPLAPARAVQIIEGVAAALDAAHAAGLIHRDVKPQNILVTPSDFPYLVDFGIAQAAGETGLTMTGMQIGTWNYMAPERFRDEPTTPAVDVYALACVLYECLTGSIPFPANSLERTMSAHLMAEPPRPSVVNPRVPAAFDEVIARGMAKDPRHRYPSCGALAQAARQALSAHAVTAAAPRVPRNSPPAAADHSRPAAPQGAPAWLVPTIVGVTAALLLAGVGVVIGVVASRDPSPASTASTPSTSFRTAQQPVSSNPRSTSPRTVTPSEVPLGVGAPPPPPIPGPDANGAVCRDDFSLINRSGPGTRARRGSAETSCHFTRNVLQAYWNQHGDASREPRKITAPGAVDCRSVPTTEHGCDGSNFIMMCAGHPGEAFIRCTGGRRAVVYLY</sequence>
<organism evidence="13 14">
    <name type="scientific">Mycolicibacterium hassiacum (strain DSM 44199 / CIP 105218 / JCM 12690 / 3849)</name>
    <name type="common">Mycobacterium hassiacum</name>
    <dbReference type="NCBI Taxonomy" id="1122247"/>
    <lineage>
        <taxon>Bacteria</taxon>
        <taxon>Bacillati</taxon>
        <taxon>Actinomycetota</taxon>
        <taxon>Actinomycetes</taxon>
        <taxon>Mycobacteriales</taxon>
        <taxon>Mycobacteriaceae</taxon>
        <taxon>Mycolicibacterium</taxon>
    </lineage>
</organism>
<comment type="caution">
    <text evidence="13">The sequence shown here is derived from an EMBL/GenBank/DDBJ whole genome shotgun (WGS) entry which is preliminary data.</text>
</comment>
<keyword evidence="11" id="KW-0472">Membrane</keyword>
<dbReference type="PROSITE" id="PS50011">
    <property type="entry name" value="PROTEIN_KINASE_DOM"/>
    <property type="match status" value="1"/>
</dbReference>
<keyword evidence="9" id="KW-0067">ATP-binding</keyword>
<comment type="subcellular location">
    <subcellularLocation>
        <location evidence="1">Cell membrane</location>
        <topology evidence="1">Single-pass membrane protein</topology>
    </subcellularLocation>
</comment>
<evidence type="ECO:0000313" key="13">
    <source>
        <dbReference type="EMBL" id="EKF25074.1"/>
    </source>
</evidence>
<dbReference type="PANTHER" id="PTHR43289">
    <property type="entry name" value="MITOGEN-ACTIVATED PROTEIN KINASE KINASE KINASE 20-RELATED"/>
    <property type="match status" value="1"/>
</dbReference>
<feature type="region of interest" description="Disordered" evidence="12">
    <location>
        <begin position="337"/>
        <end position="395"/>
    </location>
</feature>
<keyword evidence="4" id="KW-0723">Serine/threonine-protein kinase</keyword>
<dbReference type="STRING" id="1122247.GCA_000379865_03359"/>
<dbReference type="CDD" id="cd14014">
    <property type="entry name" value="STKc_PknB_like"/>
    <property type="match status" value="1"/>
</dbReference>
<evidence type="ECO:0000256" key="2">
    <source>
        <dbReference type="ARBA" id="ARBA00012513"/>
    </source>
</evidence>
<feature type="compositionally biased region" description="Polar residues" evidence="12">
    <location>
        <begin position="351"/>
        <end position="372"/>
    </location>
</feature>
<feature type="compositionally biased region" description="Low complexity" evidence="12">
    <location>
        <begin position="337"/>
        <end position="350"/>
    </location>
</feature>
<dbReference type="Pfam" id="PF00069">
    <property type="entry name" value="Pkinase"/>
    <property type="match status" value="1"/>
</dbReference>
<evidence type="ECO:0000256" key="3">
    <source>
        <dbReference type="ARBA" id="ARBA00022475"/>
    </source>
</evidence>
<keyword evidence="10" id="KW-1133">Transmembrane helix</keyword>
<dbReference type="PROSITE" id="PS00107">
    <property type="entry name" value="PROTEIN_KINASE_ATP"/>
    <property type="match status" value="1"/>
</dbReference>
<keyword evidence="14" id="KW-1185">Reference proteome</keyword>
<evidence type="ECO:0000256" key="9">
    <source>
        <dbReference type="ARBA" id="ARBA00022840"/>
    </source>
</evidence>
<keyword evidence="7" id="KW-0547">Nucleotide-binding</keyword>
<dbReference type="Gene3D" id="3.30.200.20">
    <property type="entry name" value="Phosphorylase Kinase, domain 1"/>
    <property type="match status" value="1"/>
</dbReference>
<dbReference type="AlphaFoldDB" id="K5BKL5"/>
<dbReference type="Gene3D" id="1.10.510.10">
    <property type="entry name" value="Transferase(Phosphotransferase) domain 1"/>
    <property type="match status" value="1"/>
</dbReference>
<dbReference type="Proteomes" id="UP000006265">
    <property type="component" value="Unassembled WGS sequence"/>
</dbReference>
<dbReference type="FunFam" id="1.10.510.10:FF:000021">
    <property type="entry name" value="Serine/threonine protein kinase"/>
    <property type="match status" value="1"/>
</dbReference>
<keyword evidence="6" id="KW-0812">Transmembrane</keyword>
<evidence type="ECO:0000256" key="8">
    <source>
        <dbReference type="ARBA" id="ARBA00022777"/>
    </source>
</evidence>
<reference evidence="13 14" key="1">
    <citation type="journal article" date="2012" name="J. Bacteriol.">
        <title>Genome sequence of Mycobacterium hassiacum DSM 44199, a rare source of heat-stable mycobacterial proteins.</title>
        <authorList>
            <person name="Tiago I."/>
            <person name="Maranha A."/>
            <person name="Mendes V."/>
            <person name="Alarico S."/>
            <person name="Moynihan P.J."/>
            <person name="Clarke A.J."/>
            <person name="Macedo-Ribeiro S."/>
            <person name="Pereira P.J."/>
            <person name="Empadinhas N."/>
        </authorList>
    </citation>
    <scope>NUCLEOTIDE SEQUENCE [LARGE SCALE GENOMIC DNA]</scope>
    <source>
        <strain evidence="14">DSM 44199 / CIP 105218 / JCM 12690 / 3849</strain>
    </source>
</reference>
<dbReference type="FunFam" id="3.30.200.20:FF:000348">
    <property type="entry name" value="Serine/threonine protein kinase"/>
    <property type="match status" value="1"/>
</dbReference>
<dbReference type="eggNOG" id="COG0515">
    <property type="taxonomic scope" value="Bacteria"/>
</dbReference>
<name>K5BKL5_MYCHD</name>
<keyword evidence="3" id="KW-1003">Cell membrane</keyword>
<evidence type="ECO:0000256" key="1">
    <source>
        <dbReference type="ARBA" id="ARBA00004162"/>
    </source>
</evidence>
<evidence type="ECO:0000256" key="6">
    <source>
        <dbReference type="ARBA" id="ARBA00022692"/>
    </source>
</evidence>
<dbReference type="PANTHER" id="PTHR43289:SF6">
    <property type="entry name" value="SERINE_THREONINE-PROTEIN KINASE NEKL-3"/>
    <property type="match status" value="1"/>
</dbReference>
<gene>
    <name evidence="13" type="ORF">C731_0951</name>
</gene>
<evidence type="ECO:0000256" key="4">
    <source>
        <dbReference type="ARBA" id="ARBA00022527"/>
    </source>
</evidence>
<evidence type="ECO:0000256" key="5">
    <source>
        <dbReference type="ARBA" id="ARBA00022679"/>
    </source>
</evidence>
<dbReference type="InterPro" id="IPR017441">
    <property type="entry name" value="Protein_kinase_ATP_BS"/>
</dbReference>
<dbReference type="SUPFAM" id="SSF56112">
    <property type="entry name" value="Protein kinase-like (PK-like)"/>
    <property type="match status" value="1"/>
</dbReference>